<dbReference type="InterPro" id="IPR037914">
    <property type="entry name" value="SpoVT-AbrB_sf"/>
</dbReference>
<dbReference type="SMART" id="SM00966">
    <property type="entry name" value="SpoVT_AbrB"/>
    <property type="match status" value="1"/>
</dbReference>
<dbReference type="EMBL" id="AYYP01000063">
    <property type="protein sequence ID" value="KRM63343.1"/>
    <property type="molecule type" value="Genomic_DNA"/>
</dbReference>
<dbReference type="OrthoDB" id="9795766at2"/>
<dbReference type="PANTHER" id="PTHR40516:SF1">
    <property type="entry name" value="ANTITOXIN CHPS-RELATED"/>
    <property type="match status" value="1"/>
</dbReference>
<sequence>MNERTGTLTLAKWGNSLSIRVPKKVLEELDLGDKDELFYKVEDNQIILKPKREKKMLEKLFEGYDLDADYPFEVVNKGGAVGEELY</sequence>
<dbReference type="InterPro" id="IPR039052">
    <property type="entry name" value="Antitox_PemI-like"/>
</dbReference>
<dbReference type="Pfam" id="PF04014">
    <property type="entry name" value="MazE_antitoxin"/>
    <property type="match status" value="1"/>
</dbReference>
<accession>A0A0R2A953</accession>
<name>A0A0R2A953_9LACO</name>
<dbReference type="AlphaFoldDB" id="A0A0R2A953"/>
<dbReference type="PANTHER" id="PTHR40516">
    <property type="entry name" value="ANTITOXIN CHPS-RELATED"/>
    <property type="match status" value="1"/>
</dbReference>
<dbReference type="GO" id="GO:0097351">
    <property type="term" value="F:toxin sequestering activity"/>
    <property type="evidence" value="ECO:0007669"/>
    <property type="project" value="InterPro"/>
</dbReference>
<feature type="domain" description="SpoVT-AbrB" evidence="2">
    <location>
        <begin position="8"/>
        <end position="53"/>
    </location>
</feature>
<dbReference type="GO" id="GO:0003677">
    <property type="term" value="F:DNA binding"/>
    <property type="evidence" value="ECO:0007669"/>
    <property type="project" value="UniProtKB-UniRule"/>
</dbReference>
<gene>
    <name evidence="3" type="ORF">FC14_GL000625</name>
</gene>
<proteinExistence type="predicted"/>
<dbReference type="InterPro" id="IPR007159">
    <property type="entry name" value="SpoVT-AbrB_dom"/>
</dbReference>
<keyword evidence="1" id="KW-0238">DNA-binding</keyword>
<evidence type="ECO:0000313" key="4">
    <source>
        <dbReference type="Proteomes" id="UP000051008"/>
    </source>
</evidence>
<dbReference type="Gene3D" id="2.10.260.10">
    <property type="match status" value="1"/>
</dbReference>
<dbReference type="RefSeq" id="WP_056977339.1">
    <property type="nucleotide sequence ID" value="NZ_AYYP01000063.1"/>
</dbReference>
<evidence type="ECO:0000313" key="3">
    <source>
        <dbReference type="EMBL" id="KRM63343.1"/>
    </source>
</evidence>
<evidence type="ECO:0000259" key="2">
    <source>
        <dbReference type="PROSITE" id="PS51740"/>
    </source>
</evidence>
<dbReference type="PATRIC" id="fig|1423718.3.peg.647"/>
<protein>
    <recommendedName>
        <fullName evidence="2">SpoVT-AbrB domain-containing protein</fullName>
    </recommendedName>
</protein>
<organism evidence="3 4">
    <name type="scientific">Ligilactobacillus agilis DSM 20509</name>
    <dbReference type="NCBI Taxonomy" id="1423718"/>
    <lineage>
        <taxon>Bacteria</taxon>
        <taxon>Bacillati</taxon>
        <taxon>Bacillota</taxon>
        <taxon>Bacilli</taxon>
        <taxon>Lactobacillales</taxon>
        <taxon>Lactobacillaceae</taxon>
        <taxon>Ligilactobacillus</taxon>
    </lineage>
</organism>
<evidence type="ECO:0000256" key="1">
    <source>
        <dbReference type="PROSITE-ProRule" id="PRU01076"/>
    </source>
</evidence>
<comment type="caution">
    <text evidence="3">The sequence shown here is derived from an EMBL/GenBank/DDBJ whole genome shotgun (WGS) entry which is preliminary data.</text>
</comment>
<keyword evidence="4" id="KW-1185">Reference proteome</keyword>
<reference evidence="3 4" key="1">
    <citation type="journal article" date="2015" name="Genome Announc.">
        <title>Expanding the biotechnology potential of lactobacilli through comparative genomics of 213 strains and associated genera.</title>
        <authorList>
            <person name="Sun Z."/>
            <person name="Harris H.M."/>
            <person name="McCann A."/>
            <person name="Guo C."/>
            <person name="Argimon S."/>
            <person name="Zhang W."/>
            <person name="Yang X."/>
            <person name="Jeffery I.B."/>
            <person name="Cooney J.C."/>
            <person name="Kagawa T.F."/>
            <person name="Liu W."/>
            <person name="Song Y."/>
            <person name="Salvetti E."/>
            <person name="Wrobel A."/>
            <person name="Rasinkangas P."/>
            <person name="Parkhill J."/>
            <person name="Rea M.C."/>
            <person name="O'Sullivan O."/>
            <person name="Ritari J."/>
            <person name="Douillard F.P."/>
            <person name="Paul Ross R."/>
            <person name="Yang R."/>
            <person name="Briner A.E."/>
            <person name="Felis G.E."/>
            <person name="de Vos W.M."/>
            <person name="Barrangou R."/>
            <person name="Klaenhammer T.R."/>
            <person name="Caufield P.W."/>
            <person name="Cui Y."/>
            <person name="Zhang H."/>
            <person name="O'Toole P.W."/>
        </authorList>
    </citation>
    <scope>NUCLEOTIDE SEQUENCE [LARGE SCALE GENOMIC DNA]</scope>
    <source>
        <strain evidence="3 4">DSM 20509</strain>
    </source>
</reference>
<dbReference type="Proteomes" id="UP000051008">
    <property type="component" value="Unassembled WGS sequence"/>
</dbReference>
<dbReference type="SUPFAM" id="SSF89447">
    <property type="entry name" value="AbrB/MazE/MraZ-like"/>
    <property type="match status" value="1"/>
</dbReference>
<dbReference type="PROSITE" id="PS51740">
    <property type="entry name" value="SPOVT_ABRB"/>
    <property type="match status" value="1"/>
</dbReference>